<dbReference type="STRING" id="1185876.BN8_01443"/>
<dbReference type="InterPro" id="IPR048279">
    <property type="entry name" value="MdtK-like"/>
</dbReference>
<feature type="transmembrane region" description="Helical" evidence="7">
    <location>
        <begin position="55"/>
        <end position="79"/>
    </location>
</feature>
<evidence type="ECO:0000256" key="6">
    <source>
        <dbReference type="ARBA" id="ARBA00023136"/>
    </source>
</evidence>
<dbReference type="GO" id="GO:0042910">
    <property type="term" value="F:xenobiotic transmembrane transporter activity"/>
    <property type="evidence" value="ECO:0007669"/>
    <property type="project" value="InterPro"/>
</dbReference>
<feature type="transmembrane region" description="Helical" evidence="7">
    <location>
        <begin position="281"/>
        <end position="307"/>
    </location>
</feature>
<feature type="transmembrane region" description="Helical" evidence="7">
    <location>
        <begin position="240"/>
        <end position="261"/>
    </location>
</feature>
<dbReference type="RefSeq" id="WP_009281024.1">
    <property type="nucleotide sequence ID" value="NZ_CAIT01000005.1"/>
</dbReference>
<feature type="transmembrane region" description="Helical" evidence="7">
    <location>
        <begin position="319"/>
        <end position="342"/>
    </location>
</feature>
<feature type="transmembrane region" description="Helical" evidence="7">
    <location>
        <begin position="362"/>
        <end position="382"/>
    </location>
</feature>
<keyword evidence="3" id="KW-1003">Cell membrane</keyword>
<feature type="transmembrane region" description="Helical" evidence="7">
    <location>
        <begin position="171"/>
        <end position="190"/>
    </location>
</feature>
<feature type="transmembrane region" description="Helical" evidence="7">
    <location>
        <begin position="140"/>
        <end position="159"/>
    </location>
</feature>
<dbReference type="InterPro" id="IPR002528">
    <property type="entry name" value="MATE_fam"/>
</dbReference>
<dbReference type="EMBL" id="CAIT01000005">
    <property type="protein sequence ID" value="CCH52440.1"/>
    <property type="molecule type" value="Genomic_DNA"/>
</dbReference>
<dbReference type="GO" id="GO:0015297">
    <property type="term" value="F:antiporter activity"/>
    <property type="evidence" value="ECO:0007669"/>
    <property type="project" value="InterPro"/>
</dbReference>
<proteinExistence type="predicted"/>
<keyword evidence="5 7" id="KW-1133">Transmembrane helix</keyword>
<evidence type="ECO:0000256" key="4">
    <source>
        <dbReference type="ARBA" id="ARBA00022692"/>
    </source>
</evidence>
<dbReference type="OrthoDB" id="9811110at2"/>
<evidence type="ECO:0000313" key="8">
    <source>
        <dbReference type="EMBL" id="CCH52440.1"/>
    </source>
</evidence>
<protein>
    <submittedName>
        <fullName evidence="8">Multidrug export protein mepA</fullName>
    </submittedName>
</protein>
<dbReference type="PANTHER" id="PTHR43823">
    <property type="entry name" value="SPORULATION PROTEIN YKVU"/>
    <property type="match status" value="1"/>
</dbReference>
<dbReference type="AlphaFoldDB" id="I2GEW5"/>
<dbReference type="PIRSF" id="PIRSF006603">
    <property type="entry name" value="DinF"/>
    <property type="match status" value="1"/>
</dbReference>
<dbReference type="GO" id="GO:0005886">
    <property type="term" value="C:plasma membrane"/>
    <property type="evidence" value="ECO:0007669"/>
    <property type="project" value="UniProtKB-SubCell"/>
</dbReference>
<sequence length="456" mass="48974">MTASTSLGETPIRPLFFQYYVPALISIASTTLHQLINGIILGQQVGKEGLGAVGLYGPVVIVFVSLTLPIMIGGGILIGKRIGAGDYDKVQQVFRFATTLVLLTGGVVALMAPLLARPLAQFLAGAQNAALADKVADYAFWQLISLPVFFLGMIWGNFVRTDNAPRVSRNASLTAVAINLVLDLLLIVGLRMGVEGASIATAVAFASGALYLLVYIWKGKSHFSVRPFQFTLRLAEWKELLTLGIPSFASELAFSAGLLFISRSLTTYGPGAVAAFGLVNYVSFIFIRPLTAAMIASLPIMSFNIGAGRPDRVLATFRFAFGFTFGLGVLVTAIGLFIPQLLITLFAGDETGEFRQTASEAIRLYFLLFLAAGPNYVVGAYLQSIGRANLSSLISVLKGAGLVTLFLYVLPGYFGLGLSGIWLSRSLAELSALLLVGLYMLYRQSEFFSEQVIRRS</sequence>
<organism evidence="8 9">
    <name type="scientific">Fibrisoma limi BUZ 3</name>
    <dbReference type="NCBI Taxonomy" id="1185876"/>
    <lineage>
        <taxon>Bacteria</taxon>
        <taxon>Pseudomonadati</taxon>
        <taxon>Bacteroidota</taxon>
        <taxon>Cytophagia</taxon>
        <taxon>Cytophagales</taxon>
        <taxon>Spirosomataceae</taxon>
        <taxon>Fibrisoma</taxon>
    </lineage>
</organism>
<name>I2GEW5_9BACT</name>
<dbReference type="Pfam" id="PF01554">
    <property type="entry name" value="MatE"/>
    <property type="match status" value="2"/>
</dbReference>
<feature type="transmembrane region" description="Helical" evidence="7">
    <location>
        <begin position="100"/>
        <end position="120"/>
    </location>
</feature>
<evidence type="ECO:0000256" key="2">
    <source>
        <dbReference type="ARBA" id="ARBA00022448"/>
    </source>
</evidence>
<evidence type="ECO:0000256" key="7">
    <source>
        <dbReference type="SAM" id="Phobius"/>
    </source>
</evidence>
<evidence type="ECO:0000313" key="9">
    <source>
        <dbReference type="Proteomes" id="UP000009309"/>
    </source>
</evidence>
<evidence type="ECO:0000256" key="5">
    <source>
        <dbReference type="ARBA" id="ARBA00022989"/>
    </source>
</evidence>
<comment type="caution">
    <text evidence="8">The sequence shown here is derived from an EMBL/GenBank/DDBJ whole genome shotgun (WGS) entry which is preliminary data.</text>
</comment>
<gene>
    <name evidence="8" type="primary">matE</name>
    <name evidence="8" type="ORF">BN8_01443</name>
</gene>
<dbReference type="InterPro" id="IPR051327">
    <property type="entry name" value="MATE_MepA_subfamily"/>
</dbReference>
<evidence type="ECO:0000256" key="3">
    <source>
        <dbReference type="ARBA" id="ARBA00022475"/>
    </source>
</evidence>
<accession>I2GEW5</accession>
<keyword evidence="6 7" id="KW-0472">Membrane</keyword>
<dbReference type="eggNOG" id="COG0534">
    <property type="taxonomic scope" value="Bacteria"/>
</dbReference>
<dbReference type="Proteomes" id="UP000009309">
    <property type="component" value="Unassembled WGS sequence"/>
</dbReference>
<feature type="transmembrane region" description="Helical" evidence="7">
    <location>
        <begin position="196"/>
        <end position="217"/>
    </location>
</feature>
<reference evidence="8 9" key="1">
    <citation type="journal article" date="2012" name="J. Bacteriol.">
        <title>Genome Sequence of the Filamentous Bacterium Fibrisoma limi BUZ 3T.</title>
        <authorList>
            <person name="Filippini M."/>
            <person name="Qi W."/>
            <person name="Jaenicke S."/>
            <person name="Goesmann A."/>
            <person name="Smits T.H."/>
            <person name="Bagheri H.C."/>
        </authorList>
    </citation>
    <scope>NUCLEOTIDE SEQUENCE [LARGE SCALE GENOMIC DNA]</scope>
    <source>
        <strain evidence="9">BUZ 3T</strain>
    </source>
</reference>
<comment type="subcellular location">
    <subcellularLocation>
        <location evidence="1">Cell membrane</location>
        <topology evidence="1">Multi-pass membrane protein</topology>
    </subcellularLocation>
</comment>
<feature type="transmembrane region" description="Helical" evidence="7">
    <location>
        <begin position="422"/>
        <end position="442"/>
    </location>
</feature>
<keyword evidence="9" id="KW-1185">Reference proteome</keyword>
<evidence type="ECO:0000256" key="1">
    <source>
        <dbReference type="ARBA" id="ARBA00004651"/>
    </source>
</evidence>
<keyword evidence="4 7" id="KW-0812">Transmembrane</keyword>
<dbReference type="PANTHER" id="PTHR43823:SF3">
    <property type="entry name" value="MULTIDRUG EXPORT PROTEIN MEPA"/>
    <property type="match status" value="1"/>
</dbReference>
<feature type="transmembrane region" description="Helical" evidence="7">
    <location>
        <begin position="394"/>
        <end position="416"/>
    </location>
</feature>
<keyword evidence="2" id="KW-0813">Transport</keyword>